<dbReference type="PANTHER" id="PTHR38733:SF1">
    <property type="entry name" value="TYPE IV METHYL-DIRECTED RESTRICTION ENZYME ECOKMCRBC"/>
    <property type="match status" value="1"/>
</dbReference>
<keyword evidence="2" id="KW-0255">Endonuclease</keyword>
<organism evidence="2 3">
    <name type="scientific">Actinomycetospora corticicola</name>
    <dbReference type="NCBI Taxonomy" id="663602"/>
    <lineage>
        <taxon>Bacteria</taxon>
        <taxon>Bacillati</taxon>
        <taxon>Actinomycetota</taxon>
        <taxon>Actinomycetes</taxon>
        <taxon>Pseudonocardiales</taxon>
        <taxon>Pseudonocardiaceae</taxon>
        <taxon>Actinomycetospora</taxon>
    </lineage>
</organism>
<dbReference type="Proteomes" id="UP000535890">
    <property type="component" value="Unassembled WGS sequence"/>
</dbReference>
<sequence length="400" mass="43242">MQQSGKSLTIGPKPGVIGSVTTPDGHRVEIKPKVIISDVATVVAYAAGSTKATPDMTTLSDEGDLTQSVLREFVTEVRNVLFSGLAMRYNSRTQVGAAIRGRAVIPGNLSRSPQVTYRVFERTKRLPENAVLQYCLLKAIPLINDSPTRSKARGLLEQFDPTVISRRLDARSVRQIRLTRLTAHYRKALHLAEIILAGGGPSWNGGPHEGSALFIRTWELWERLIFQALRDIGISHVRTQSRLRHGFQKIDGTGPAGPALVPDIVIGTQYKPSVVLDAKWSDVVASRFGHDALVSAHLYQIASYMAALKVPGVLVYPRTNVSVDARYRLLGQDALITTIDLSVQPIQNLRSFALRLQAGLDSGTLMAPLPSSATGPLVKGPTPPPSVGAPRSLSASAETS</sequence>
<protein>
    <submittedName>
        <fullName evidence="2">5-methylcytosine-specific restriction endonuclease McrBC regulatory subunit McrC</fullName>
    </submittedName>
</protein>
<name>A0A7Y9DRS2_9PSEU</name>
<keyword evidence="3" id="KW-1185">Reference proteome</keyword>
<dbReference type="EMBL" id="JACCBN010000001">
    <property type="protein sequence ID" value="NYD34184.1"/>
    <property type="molecule type" value="Genomic_DNA"/>
</dbReference>
<comment type="caution">
    <text evidence="2">The sequence shown here is derived from an EMBL/GenBank/DDBJ whole genome shotgun (WGS) entry which is preliminary data.</text>
</comment>
<feature type="region of interest" description="Disordered" evidence="1">
    <location>
        <begin position="371"/>
        <end position="400"/>
    </location>
</feature>
<reference evidence="2 3" key="1">
    <citation type="submission" date="2020-07" db="EMBL/GenBank/DDBJ databases">
        <title>Sequencing the genomes of 1000 actinobacteria strains.</title>
        <authorList>
            <person name="Klenk H.-P."/>
        </authorList>
    </citation>
    <scope>NUCLEOTIDE SEQUENCE [LARGE SCALE GENOMIC DNA]</scope>
    <source>
        <strain evidence="2 3">DSM 45772</strain>
    </source>
</reference>
<dbReference type="AlphaFoldDB" id="A0A7Y9DRS2"/>
<dbReference type="InterPro" id="IPR019292">
    <property type="entry name" value="McrC"/>
</dbReference>
<keyword evidence="2" id="KW-0378">Hydrolase</keyword>
<gene>
    <name evidence="2" type="ORF">BJ983_000286</name>
</gene>
<dbReference type="GO" id="GO:0004519">
    <property type="term" value="F:endonuclease activity"/>
    <property type="evidence" value="ECO:0007669"/>
    <property type="project" value="UniProtKB-KW"/>
</dbReference>
<feature type="region of interest" description="Disordered" evidence="1">
    <location>
        <begin position="1"/>
        <end position="23"/>
    </location>
</feature>
<dbReference type="PANTHER" id="PTHR38733">
    <property type="entry name" value="PROTEIN MCRC"/>
    <property type="match status" value="1"/>
</dbReference>
<evidence type="ECO:0000313" key="2">
    <source>
        <dbReference type="EMBL" id="NYD34184.1"/>
    </source>
</evidence>
<proteinExistence type="predicted"/>
<keyword evidence="2" id="KW-0540">Nuclease</keyword>
<evidence type="ECO:0000313" key="3">
    <source>
        <dbReference type="Proteomes" id="UP000535890"/>
    </source>
</evidence>
<dbReference type="Pfam" id="PF10117">
    <property type="entry name" value="McrBC"/>
    <property type="match status" value="1"/>
</dbReference>
<accession>A0A7Y9DRS2</accession>
<evidence type="ECO:0000256" key="1">
    <source>
        <dbReference type="SAM" id="MobiDB-lite"/>
    </source>
</evidence>